<accession>A0ABY7YH19</accession>
<proteinExistence type="predicted"/>
<feature type="compositionally biased region" description="Polar residues" evidence="1">
    <location>
        <begin position="1"/>
        <end position="12"/>
    </location>
</feature>
<evidence type="ECO:0000313" key="4">
    <source>
        <dbReference type="Proteomes" id="UP001214201"/>
    </source>
</evidence>
<keyword evidence="3" id="KW-0540">Nuclease</keyword>
<reference evidence="3 4" key="1">
    <citation type="submission" date="2021-08" db="EMBL/GenBank/DDBJ databases">
        <title>Genome sequences of Xanthomonas cucurbitae isolates from 5 Midwestern US states.</title>
        <authorList>
            <person name="Hind S.R."/>
        </authorList>
    </citation>
    <scope>NUCLEOTIDE SEQUENCE [LARGE SCALE GENOMIC DNA]</scope>
    <source>
        <strain evidence="3 4">OH_261</strain>
    </source>
</reference>
<evidence type="ECO:0000313" key="3">
    <source>
        <dbReference type="EMBL" id="WDM73181.1"/>
    </source>
</evidence>
<dbReference type="Proteomes" id="UP001214201">
    <property type="component" value="Chromosome"/>
</dbReference>
<dbReference type="GO" id="GO:0004519">
    <property type="term" value="F:endonuclease activity"/>
    <property type="evidence" value="ECO:0007669"/>
    <property type="project" value="UniProtKB-KW"/>
</dbReference>
<keyword evidence="3" id="KW-0255">Endonuclease</keyword>
<evidence type="ECO:0000256" key="1">
    <source>
        <dbReference type="SAM" id="MobiDB-lite"/>
    </source>
</evidence>
<evidence type="ECO:0000259" key="2">
    <source>
        <dbReference type="Pfam" id="PF13391"/>
    </source>
</evidence>
<keyword evidence="3" id="KW-0378">Hydrolase</keyword>
<feature type="region of interest" description="Disordered" evidence="1">
    <location>
        <begin position="1"/>
        <end position="32"/>
    </location>
</feature>
<keyword evidence="4" id="KW-1185">Reference proteome</keyword>
<gene>
    <name evidence="3" type="ORF">K6978_08795</name>
</gene>
<name>A0ABY7YH19_9XANT</name>
<protein>
    <submittedName>
        <fullName evidence="3">HNH endonuclease</fullName>
    </submittedName>
</protein>
<dbReference type="InterPro" id="IPR003615">
    <property type="entry name" value="HNH_nuc"/>
</dbReference>
<dbReference type="Pfam" id="PF13391">
    <property type="entry name" value="HNH_2"/>
    <property type="match status" value="1"/>
</dbReference>
<sequence>MAWTMATTSDGSPNGERSDASSVFEQERERDSKRQFGGHYFLEDNEAQGIDPACAATDAEELIWTQQKLVRAEAAPRLTSSELRLALWSRDLDALRQLWGEREQKLTYLEDAARLLAHIRHRSGIDPVLRAPAQMMNNDAIQALRGTLEESGRLIPSSAPASLAPPDVEVDCKRVEQVLRVIRDGQADFRKRLIEHYGAVCMVTGTAHAAVIDAAHINPYNGTSTNALSNGLLLRKDIHALFDAGLLLVSPNLVISVSSALSDACYRDLDGRPLRLLAPSKIPTNALRSRMLGKAADEVSLSGVTLGNKDESRT</sequence>
<feature type="domain" description="HNH nuclease" evidence="2">
    <location>
        <begin position="201"/>
        <end position="248"/>
    </location>
</feature>
<organism evidence="3 4">
    <name type="scientific">Xanthomonas cucurbitae</name>
    <dbReference type="NCBI Taxonomy" id="56453"/>
    <lineage>
        <taxon>Bacteria</taxon>
        <taxon>Pseudomonadati</taxon>
        <taxon>Pseudomonadota</taxon>
        <taxon>Gammaproteobacteria</taxon>
        <taxon>Lysobacterales</taxon>
        <taxon>Lysobacteraceae</taxon>
        <taxon>Xanthomonas</taxon>
    </lineage>
</organism>
<dbReference type="EMBL" id="CP082214">
    <property type="protein sequence ID" value="WDM73181.1"/>
    <property type="molecule type" value="Genomic_DNA"/>
</dbReference>